<feature type="region of interest" description="Disordered" evidence="1">
    <location>
        <begin position="183"/>
        <end position="225"/>
    </location>
</feature>
<feature type="compositionally biased region" description="Basic residues" evidence="1">
    <location>
        <begin position="208"/>
        <end position="218"/>
    </location>
</feature>
<feature type="compositionally biased region" description="Polar residues" evidence="1">
    <location>
        <begin position="100"/>
        <end position="124"/>
    </location>
</feature>
<reference evidence="2 3" key="1">
    <citation type="journal article" date="2012" name="PLoS Pathog.">
        <title>Diverse lifestyles and strategies of plant pathogenesis encoded in the genomes of eighteen Dothideomycetes fungi.</title>
        <authorList>
            <person name="Ohm R.A."/>
            <person name="Feau N."/>
            <person name="Henrissat B."/>
            <person name="Schoch C.L."/>
            <person name="Horwitz B.A."/>
            <person name="Barry K.W."/>
            <person name="Condon B.J."/>
            <person name="Copeland A.C."/>
            <person name="Dhillon B."/>
            <person name="Glaser F."/>
            <person name="Hesse C.N."/>
            <person name="Kosti I."/>
            <person name="LaButti K."/>
            <person name="Lindquist E.A."/>
            <person name="Lucas S."/>
            <person name="Salamov A.A."/>
            <person name="Bradshaw R.E."/>
            <person name="Ciuffetti L."/>
            <person name="Hamelin R.C."/>
            <person name="Kema G.H.J."/>
            <person name="Lawrence C."/>
            <person name="Scott J.A."/>
            <person name="Spatafora J.W."/>
            <person name="Turgeon B.G."/>
            <person name="de Wit P.J.G.M."/>
            <person name="Zhong S."/>
            <person name="Goodwin S.B."/>
            <person name="Grigoriev I.V."/>
        </authorList>
    </citation>
    <scope>NUCLEOTIDE SEQUENCE [LARGE SCALE GENOMIC DNA]</scope>
    <source>
        <strain evidence="2 3">UAMH 10762</strain>
    </source>
</reference>
<dbReference type="Proteomes" id="UP000011761">
    <property type="component" value="Unassembled WGS sequence"/>
</dbReference>
<feature type="compositionally biased region" description="Polar residues" evidence="1">
    <location>
        <begin position="594"/>
        <end position="605"/>
    </location>
</feature>
<evidence type="ECO:0000256" key="1">
    <source>
        <dbReference type="SAM" id="MobiDB-lite"/>
    </source>
</evidence>
<keyword evidence="3" id="KW-1185">Reference proteome</keyword>
<feature type="region of interest" description="Disordered" evidence="1">
    <location>
        <begin position="579"/>
        <end position="605"/>
    </location>
</feature>
<feature type="region of interest" description="Disordered" evidence="1">
    <location>
        <begin position="307"/>
        <end position="377"/>
    </location>
</feature>
<proteinExistence type="predicted"/>
<dbReference type="EMBL" id="KB445564">
    <property type="protein sequence ID" value="EMC91460.1"/>
    <property type="molecule type" value="Genomic_DNA"/>
</dbReference>
<sequence>MAAHTPSTNNIPLQCRICPKRPQFSDVSHLLTHVASKSHLSNYYRMKVQGSADPRSRDAVDSYDQWYERNGIDELMRERMNQKDKKGGSGRAGAALVTSRRVSGANSVSARSTPAFNGRRNTTRPLRDSVLNPQLDTRVKVEPNSRSATPASVIPIASPIFPAYQQYGQLPAWLNASFPEEPVKQETISSSRSDDDDDDSFVLDPQPRPRRPVATRNRRHDDTSNDSIIFDEDWECGETTTEAAKLKGVFWPGMAMFDSATPEMRRKRNQKKDYSVVEQLKATSEFVEPTELIFDDAGNLRKQREITGNAELEDDDSLLSGEIEPEPVPVPKKRLPRKPRTVLTNKNTNTGRSLRRRTGSHHPPFGSTTRGPYFDGVTKNDDDLTYVAPRPRKRTGLSIHRDNTGPDITFPAQPHSQLSHNNAAFHTSMQSYQNMYGQAPTFFPAPNNMQRSHQRLPSFSEINNLFGGGFRPAMGGNMMIANSASFGQLNHQSLFASHLSTANGGAPALNFPQHFLGNDHQQQFFCNNTNAGIFQMPNVGYNHATDADILAAFQQTNGNVAPHNLDQGFHPSVELANPLFFSSNQPTPPDDDQATISPSGSQGGT</sequence>
<accession>M2MYS8</accession>
<dbReference type="eggNOG" id="ENOG502SPEQ">
    <property type="taxonomic scope" value="Eukaryota"/>
</dbReference>
<dbReference type="STRING" id="717646.M2MYS8"/>
<dbReference type="AlphaFoldDB" id="M2MYS8"/>
<evidence type="ECO:0000313" key="2">
    <source>
        <dbReference type="EMBL" id="EMC91460.1"/>
    </source>
</evidence>
<name>M2MYS8_BAUPA</name>
<evidence type="ECO:0000313" key="3">
    <source>
        <dbReference type="Proteomes" id="UP000011761"/>
    </source>
</evidence>
<feature type="compositionally biased region" description="Polar residues" evidence="1">
    <location>
        <begin position="343"/>
        <end position="352"/>
    </location>
</feature>
<dbReference type="RefSeq" id="XP_007681768.1">
    <property type="nucleotide sequence ID" value="XM_007683578.1"/>
</dbReference>
<organism evidence="2 3">
    <name type="scientific">Baudoinia panamericana (strain UAMH 10762)</name>
    <name type="common">Angels' share fungus</name>
    <name type="synonym">Baudoinia compniacensis (strain UAMH 10762)</name>
    <dbReference type="NCBI Taxonomy" id="717646"/>
    <lineage>
        <taxon>Eukaryota</taxon>
        <taxon>Fungi</taxon>
        <taxon>Dikarya</taxon>
        <taxon>Ascomycota</taxon>
        <taxon>Pezizomycotina</taxon>
        <taxon>Dothideomycetes</taxon>
        <taxon>Dothideomycetidae</taxon>
        <taxon>Mycosphaerellales</taxon>
        <taxon>Teratosphaeriaceae</taxon>
        <taxon>Baudoinia</taxon>
    </lineage>
</organism>
<protein>
    <submittedName>
        <fullName evidence="2">Uncharacterized protein</fullName>
    </submittedName>
</protein>
<feature type="region of interest" description="Disordered" evidence="1">
    <location>
        <begin position="81"/>
        <end position="127"/>
    </location>
</feature>
<dbReference type="HOGENOM" id="CLU_477484_0_0_1"/>
<feature type="compositionally biased region" description="Basic residues" evidence="1">
    <location>
        <begin position="331"/>
        <end position="340"/>
    </location>
</feature>
<dbReference type="GeneID" id="19111904"/>
<gene>
    <name evidence="2" type="ORF">BAUCODRAFT_329465</name>
</gene>
<dbReference type="OrthoDB" id="5428259at2759"/>
<dbReference type="KEGG" id="bcom:BAUCODRAFT_329465"/>